<evidence type="ECO:0000313" key="6">
    <source>
        <dbReference type="Proteomes" id="UP000783863"/>
    </source>
</evidence>
<dbReference type="GO" id="GO:0051082">
    <property type="term" value="F:unfolded protein binding"/>
    <property type="evidence" value="ECO:0007669"/>
    <property type="project" value="TreeGrafter"/>
</dbReference>
<dbReference type="GO" id="GO:0005737">
    <property type="term" value="C:cytoplasm"/>
    <property type="evidence" value="ECO:0007669"/>
    <property type="project" value="TreeGrafter"/>
</dbReference>
<dbReference type="CDD" id="cd06257">
    <property type="entry name" value="DnaJ"/>
    <property type="match status" value="1"/>
</dbReference>
<dbReference type="InterPro" id="IPR001623">
    <property type="entry name" value="DnaJ_domain"/>
</dbReference>
<keyword evidence="6" id="KW-1185">Reference proteome</keyword>
<dbReference type="PANTHER" id="PTHR43096">
    <property type="entry name" value="DNAJ HOMOLOG 1, MITOCHONDRIAL-RELATED"/>
    <property type="match status" value="1"/>
</dbReference>
<evidence type="ECO:0000313" key="5">
    <source>
        <dbReference type="EMBL" id="MBX0303327.1"/>
    </source>
</evidence>
<organism evidence="5 6">
    <name type="scientific">Haloarcula salinisoli</name>
    <dbReference type="NCBI Taxonomy" id="2487746"/>
    <lineage>
        <taxon>Archaea</taxon>
        <taxon>Methanobacteriati</taxon>
        <taxon>Methanobacteriota</taxon>
        <taxon>Stenosarchaea group</taxon>
        <taxon>Halobacteria</taxon>
        <taxon>Halobacteriales</taxon>
        <taxon>Haloarculaceae</taxon>
        <taxon>Haloarcula</taxon>
    </lineage>
</organism>
<name>A0A8J8C7J2_9EURY</name>
<feature type="region of interest" description="Disordered" evidence="2">
    <location>
        <begin position="83"/>
        <end position="136"/>
    </location>
</feature>
<proteinExistence type="predicted"/>
<dbReference type="PRINTS" id="PR00625">
    <property type="entry name" value="JDOMAIN"/>
</dbReference>
<dbReference type="Gene3D" id="1.10.287.110">
    <property type="entry name" value="DnaJ domain"/>
    <property type="match status" value="1"/>
</dbReference>
<feature type="compositionally biased region" description="Basic and acidic residues" evidence="2">
    <location>
        <begin position="125"/>
        <end position="136"/>
    </location>
</feature>
<keyword evidence="3" id="KW-0472">Membrane</keyword>
<comment type="caution">
    <text evidence="5">The sequence shown here is derived from an EMBL/GenBank/DDBJ whole genome shotgun (WGS) entry which is preliminary data.</text>
</comment>
<feature type="compositionally biased region" description="Polar residues" evidence="2">
    <location>
        <begin position="99"/>
        <end position="124"/>
    </location>
</feature>
<dbReference type="Proteomes" id="UP000783863">
    <property type="component" value="Unassembled WGS sequence"/>
</dbReference>
<evidence type="ECO:0000256" key="2">
    <source>
        <dbReference type="SAM" id="MobiDB-lite"/>
    </source>
</evidence>
<keyword evidence="3" id="KW-1133">Transmembrane helix</keyword>
<dbReference type="GO" id="GO:0042026">
    <property type="term" value="P:protein refolding"/>
    <property type="evidence" value="ECO:0007669"/>
    <property type="project" value="TreeGrafter"/>
</dbReference>
<feature type="transmembrane region" description="Helical" evidence="3">
    <location>
        <begin position="203"/>
        <end position="226"/>
    </location>
</feature>
<sequence>METLYGVIGVEPDADEQAIVRAYREQVKRHHPDVTDTQDAGEQFKRLTTAKEVLTDDTERARYDRLGHAAYAKRYLDDSWTVEERTEPTVEERTEPTVDSGTADSETISEAAQRMATESGTATTESRRTQHVDRSDGYATASEYYRPGQRVGVESRGGLGRRLAAVRDVLPWVLAHLVLLGGAVTLVAVLLTAAGGVPSVTTLFVAGAMVLITFGVSALHLSVALFR</sequence>
<evidence type="ECO:0000256" key="1">
    <source>
        <dbReference type="ARBA" id="ARBA00023186"/>
    </source>
</evidence>
<accession>A0A8J8C7J2</accession>
<dbReference type="PANTHER" id="PTHR43096:SF52">
    <property type="entry name" value="DNAJ HOMOLOG 1, MITOCHONDRIAL-RELATED"/>
    <property type="match status" value="1"/>
</dbReference>
<protein>
    <submittedName>
        <fullName evidence="5">DnaJ domain-containing protein</fullName>
    </submittedName>
</protein>
<dbReference type="SMART" id="SM00271">
    <property type="entry name" value="DnaJ"/>
    <property type="match status" value="1"/>
</dbReference>
<dbReference type="InterPro" id="IPR036869">
    <property type="entry name" value="J_dom_sf"/>
</dbReference>
<dbReference type="SUPFAM" id="SSF46565">
    <property type="entry name" value="Chaperone J-domain"/>
    <property type="match status" value="1"/>
</dbReference>
<dbReference type="AlphaFoldDB" id="A0A8J8C7J2"/>
<evidence type="ECO:0000256" key="3">
    <source>
        <dbReference type="SAM" id="Phobius"/>
    </source>
</evidence>
<reference evidence="5" key="1">
    <citation type="submission" date="2021-06" db="EMBL/GenBank/DDBJ databases">
        <title>Halomicroarcula sp. F24A a new haloarchaeum isolated from saline soil.</title>
        <authorList>
            <person name="Duran-Viseras A."/>
            <person name="Sanchez-Porro C."/>
            <person name="Ventosa A."/>
        </authorList>
    </citation>
    <scope>NUCLEOTIDE SEQUENCE</scope>
    <source>
        <strain evidence="5">F24A</strain>
    </source>
</reference>
<gene>
    <name evidence="5" type="ORF">EGD98_06530</name>
</gene>
<dbReference type="EMBL" id="RKLQ01000001">
    <property type="protein sequence ID" value="MBX0303327.1"/>
    <property type="molecule type" value="Genomic_DNA"/>
</dbReference>
<feature type="compositionally biased region" description="Basic and acidic residues" evidence="2">
    <location>
        <begin position="83"/>
        <end position="96"/>
    </location>
</feature>
<feature type="transmembrane region" description="Helical" evidence="3">
    <location>
        <begin position="169"/>
        <end position="191"/>
    </location>
</feature>
<dbReference type="PROSITE" id="PS50076">
    <property type="entry name" value="DNAJ_2"/>
    <property type="match status" value="1"/>
</dbReference>
<keyword evidence="1" id="KW-0143">Chaperone</keyword>
<dbReference type="RefSeq" id="WP_220587536.1">
    <property type="nucleotide sequence ID" value="NZ_RKLQ01000001.1"/>
</dbReference>
<dbReference type="Pfam" id="PF00226">
    <property type="entry name" value="DnaJ"/>
    <property type="match status" value="1"/>
</dbReference>
<evidence type="ECO:0000259" key="4">
    <source>
        <dbReference type="PROSITE" id="PS50076"/>
    </source>
</evidence>
<keyword evidence="3" id="KW-0812">Transmembrane</keyword>
<feature type="domain" description="J" evidence="4">
    <location>
        <begin position="3"/>
        <end position="67"/>
    </location>
</feature>